<evidence type="ECO:0000313" key="2">
    <source>
        <dbReference type="EMBL" id="MDL2345452.1"/>
    </source>
</evidence>
<dbReference type="CDD" id="cd01646">
    <property type="entry name" value="RT_Bac_retron_I"/>
    <property type="match status" value="1"/>
</dbReference>
<dbReference type="EMBL" id="JASNGB010000203">
    <property type="protein sequence ID" value="MDL2345452.1"/>
    <property type="molecule type" value="Genomic_DNA"/>
</dbReference>
<sequence>MKGMEDLPSDPYPHWSKIWGKYQTEIQMFSKRRNFTVVTDVASYYDTIHLEVLRNKIISKTGISYSVVEFLFDMLNRFVWKPEYERVISQGLPQVNLPAIRLLAHFFLFDIDDYLNRASSGDFARWMDDIDFAVDSLGEAKNALKNLEVLLNSSGVRLNVGKTRILNDKEAAAHFFTSENSTANYWKNKADQFETYTQFYQDDIKQKIIEKFELVWFGKRQGNWSKVVTRYITMFMKIGYVRSDVISFDALTSYPSMRPYQFRYLKKVGYSKRRMRDVVSYLLSIHCIDDSSFSEIIDIIIDWNVPENDKYLKFLTKHFLNLPYKADSEVHRLSCGVRFLAKYVDMDDLSNYIDAFSTLWPESEWLSRQVAASYYLTDQQTRRKIRYQISNSGRKEGMRVLHTLDRVVESAAIYNPDKSILLNKNRRMSRLSLLSAYMESRLTTRDKAKLLQSALEEFRGDRFLCLRVSEIATRNSIALS</sequence>
<feature type="domain" description="Reverse transcriptase" evidence="1">
    <location>
        <begin position="1"/>
        <end position="221"/>
    </location>
</feature>
<protein>
    <submittedName>
        <fullName evidence="2">RNA-directed DNA polymerase</fullName>
    </submittedName>
</protein>
<dbReference type="RefSeq" id="WP_285525009.1">
    <property type="nucleotide sequence ID" value="NZ_JASNGB010000203.1"/>
</dbReference>
<comment type="caution">
    <text evidence="2">The sequence shown here is derived from an EMBL/GenBank/DDBJ whole genome shotgun (WGS) entry which is preliminary data.</text>
</comment>
<proteinExistence type="predicted"/>
<keyword evidence="2" id="KW-0695">RNA-directed DNA polymerase</keyword>
<keyword evidence="2" id="KW-0808">Transferase</keyword>
<evidence type="ECO:0000259" key="1">
    <source>
        <dbReference type="PROSITE" id="PS50878"/>
    </source>
</evidence>
<name>A0ABT7JLG9_9DEIO</name>
<organism evidence="2 3">
    <name type="scientific">Deinococcus rhizophilus</name>
    <dbReference type="NCBI Taxonomy" id="3049544"/>
    <lineage>
        <taxon>Bacteria</taxon>
        <taxon>Thermotogati</taxon>
        <taxon>Deinococcota</taxon>
        <taxon>Deinococci</taxon>
        <taxon>Deinococcales</taxon>
        <taxon>Deinococcaceae</taxon>
        <taxon>Deinococcus</taxon>
    </lineage>
</organism>
<reference evidence="2 3" key="1">
    <citation type="submission" date="2023-05" db="EMBL/GenBank/DDBJ databases">
        <authorList>
            <person name="Gao F."/>
        </authorList>
    </citation>
    <scope>NUCLEOTIDE SEQUENCE [LARGE SCALE GENOMIC DNA]</scope>
    <source>
        <strain evidence="2 3">MIMF12</strain>
    </source>
</reference>
<dbReference type="GO" id="GO:0003964">
    <property type="term" value="F:RNA-directed DNA polymerase activity"/>
    <property type="evidence" value="ECO:0007669"/>
    <property type="project" value="UniProtKB-KW"/>
</dbReference>
<evidence type="ECO:0000313" key="3">
    <source>
        <dbReference type="Proteomes" id="UP001302059"/>
    </source>
</evidence>
<dbReference type="PROSITE" id="PS50878">
    <property type="entry name" value="RT_POL"/>
    <property type="match status" value="1"/>
</dbReference>
<dbReference type="InterPro" id="IPR000477">
    <property type="entry name" value="RT_dom"/>
</dbReference>
<accession>A0ABT7JLG9</accession>
<gene>
    <name evidence="2" type="ORF">QOL99_15025</name>
</gene>
<keyword evidence="3" id="KW-1185">Reference proteome</keyword>
<keyword evidence="2" id="KW-0548">Nucleotidyltransferase</keyword>
<dbReference type="Proteomes" id="UP001302059">
    <property type="component" value="Unassembled WGS sequence"/>
</dbReference>